<keyword evidence="6" id="KW-1185">Reference proteome</keyword>
<evidence type="ECO:0000313" key="6">
    <source>
        <dbReference type="Proteomes" id="UP000003919"/>
    </source>
</evidence>
<dbReference type="PROSITE" id="PS52016">
    <property type="entry name" value="TONB_DEPENDENT_REC_3"/>
    <property type="match status" value="1"/>
</dbReference>
<dbReference type="InterPro" id="IPR023997">
    <property type="entry name" value="TonB-dep_OMP_SusC/RagA_CS"/>
</dbReference>
<dbReference type="Pfam" id="PF07715">
    <property type="entry name" value="Plug"/>
    <property type="match status" value="1"/>
</dbReference>
<dbReference type="SUPFAM" id="SSF49464">
    <property type="entry name" value="Carboxypeptidase regulatory domain-like"/>
    <property type="match status" value="1"/>
</dbReference>
<comment type="similarity">
    <text evidence="2">Belongs to the TonB-dependent receptor family.</text>
</comment>
<dbReference type="PANTHER" id="PTHR30069:SF29">
    <property type="entry name" value="HEMOGLOBIN AND HEMOGLOBIN-HAPTOGLOBIN-BINDING PROTEIN 1-RELATED"/>
    <property type="match status" value="1"/>
</dbReference>
<dbReference type="Gene3D" id="2.170.130.10">
    <property type="entry name" value="TonB-dependent receptor, plug domain"/>
    <property type="match status" value="1"/>
</dbReference>
<keyword evidence="2" id="KW-0998">Cell outer membrane</keyword>
<dbReference type="GO" id="GO:0044718">
    <property type="term" value="P:siderophore transmembrane transport"/>
    <property type="evidence" value="ECO:0007669"/>
    <property type="project" value="TreeGrafter"/>
</dbReference>
<dbReference type="SUPFAM" id="SSF56935">
    <property type="entry name" value="Porins"/>
    <property type="match status" value="1"/>
</dbReference>
<reference evidence="5 6" key="1">
    <citation type="journal article" date="2011" name="J. Bacteriol.">
        <title>Complete genome sequence of Algoriphagus sp. PR1, bacterial prey of a colony-forming choanoflagellate.</title>
        <authorList>
            <person name="Alegado R.A."/>
            <person name="Ferriera S."/>
            <person name="Nusbaum C."/>
            <person name="Young S.K."/>
            <person name="Zeng Q."/>
            <person name="Imamovic A."/>
            <person name="Fairclough S.R."/>
            <person name="King N."/>
        </authorList>
    </citation>
    <scope>NUCLEOTIDE SEQUENCE [LARGE SCALE GENOMIC DNA]</scope>
    <source>
        <strain evidence="5 6">PR1</strain>
    </source>
</reference>
<dbReference type="GO" id="GO:0009279">
    <property type="term" value="C:cell outer membrane"/>
    <property type="evidence" value="ECO:0007669"/>
    <property type="project" value="UniProtKB-SubCell"/>
</dbReference>
<organism evidence="5 6">
    <name type="scientific">Algoriphagus machipongonensis</name>
    <dbReference type="NCBI Taxonomy" id="388413"/>
    <lineage>
        <taxon>Bacteria</taxon>
        <taxon>Pseudomonadati</taxon>
        <taxon>Bacteroidota</taxon>
        <taxon>Cytophagia</taxon>
        <taxon>Cytophagales</taxon>
        <taxon>Cyclobacteriaceae</taxon>
        <taxon>Algoriphagus</taxon>
    </lineage>
</organism>
<protein>
    <submittedName>
        <fullName evidence="5">Outer membrane protein, probably involved in nutrient binding</fullName>
    </submittedName>
</protein>
<dbReference type="InterPro" id="IPR008969">
    <property type="entry name" value="CarboxyPept-like_regulatory"/>
</dbReference>
<keyword evidence="2" id="KW-0812">Transmembrane</keyword>
<dbReference type="InterPro" id="IPR037066">
    <property type="entry name" value="Plug_dom_sf"/>
</dbReference>
<dbReference type="PANTHER" id="PTHR30069">
    <property type="entry name" value="TONB-DEPENDENT OUTER MEMBRANE RECEPTOR"/>
    <property type="match status" value="1"/>
</dbReference>
<dbReference type="InterPro" id="IPR012910">
    <property type="entry name" value="Plug_dom"/>
</dbReference>
<keyword evidence="2" id="KW-1134">Transmembrane beta strand</keyword>
<dbReference type="AlphaFoldDB" id="A3I1P4"/>
<dbReference type="FunFam" id="2.170.130.10:FF:000003">
    <property type="entry name" value="SusC/RagA family TonB-linked outer membrane protein"/>
    <property type="match status" value="1"/>
</dbReference>
<dbReference type="Proteomes" id="UP000003919">
    <property type="component" value="Chromosome"/>
</dbReference>
<dbReference type="eggNOG" id="COG1629">
    <property type="taxonomic scope" value="Bacteria"/>
</dbReference>
<name>A3I1P4_9BACT</name>
<keyword evidence="2" id="KW-0813">Transport</keyword>
<dbReference type="NCBIfam" id="TIGR04056">
    <property type="entry name" value="OMP_RagA_SusC"/>
    <property type="match status" value="1"/>
</dbReference>
<dbReference type="Pfam" id="PF13715">
    <property type="entry name" value="CarbopepD_reg_2"/>
    <property type="match status" value="1"/>
</dbReference>
<dbReference type="RefSeq" id="WP_008199919.1">
    <property type="nucleotide sequence ID" value="NZ_CM001023.1"/>
</dbReference>
<dbReference type="OrthoDB" id="9768177at2"/>
<dbReference type="InterPro" id="IPR039426">
    <property type="entry name" value="TonB-dep_rcpt-like"/>
</dbReference>
<accession>A3I1P4</accession>
<evidence type="ECO:0000256" key="2">
    <source>
        <dbReference type="PROSITE-ProRule" id="PRU01360"/>
    </source>
</evidence>
<evidence type="ECO:0000313" key="5">
    <source>
        <dbReference type="EMBL" id="EAZ79710.1"/>
    </source>
</evidence>
<comment type="subcellular location">
    <subcellularLocation>
        <location evidence="2">Cell outer membrane</location>
        <topology evidence="2">Multi-pass membrane protein</topology>
    </subcellularLocation>
</comment>
<dbReference type="HOGENOM" id="CLU_004317_1_1_10"/>
<evidence type="ECO:0000259" key="4">
    <source>
        <dbReference type="Pfam" id="PF07715"/>
    </source>
</evidence>
<gene>
    <name evidence="5" type="ORF">ALPR1_08798</name>
</gene>
<dbReference type="EMBL" id="AAXU02000001">
    <property type="protein sequence ID" value="EAZ79710.1"/>
    <property type="molecule type" value="Genomic_DNA"/>
</dbReference>
<dbReference type="GO" id="GO:0015344">
    <property type="term" value="F:siderophore uptake transmembrane transporter activity"/>
    <property type="evidence" value="ECO:0007669"/>
    <property type="project" value="TreeGrafter"/>
</dbReference>
<dbReference type="InterPro" id="IPR023996">
    <property type="entry name" value="TonB-dep_OMP_SusC/RagA"/>
</dbReference>
<dbReference type="Gene3D" id="2.60.40.1120">
    <property type="entry name" value="Carboxypeptidase-like, regulatory domain"/>
    <property type="match status" value="1"/>
</dbReference>
<keyword evidence="2" id="KW-0472">Membrane</keyword>
<feature type="domain" description="TonB-dependent receptor plug" evidence="4">
    <location>
        <begin position="122"/>
        <end position="221"/>
    </location>
</feature>
<proteinExistence type="inferred from homology"/>
<feature type="signal peptide" evidence="3">
    <location>
        <begin position="1"/>
        <end position="23"/>
    </location>
</feature>
<evidence type="ECO:0000256" key="1">
    <source>
        <dbReference type="ARBA" id="ARBA00022729"/>
    </source>
</evidence>
<feature type="chain" id="PRO_5002653401" evidence="3">
    <location>
        <begin position="24"/>
        <end position="1056"/>
    </location>
</feature>
<evidence type="ECO:0000256" key="3">
    <source>
        <dbReference type="SAM" id="SignalP"/>
    </source>
</evidence>
<keyword evidence="1 3" id="KW-0732">Signal</keyword>
<sequence length="1056" mass="117766">MKNFTRKYYLLLILFLCVGHVYAQDIQVSGTVIDGASGLSLPGVNVIEASSKESGAINGVATDANGKYSITVPSDAVLVFSFLGYESQEISVNGRTSIEVTLGEDESQLDEVVVVGYGTQEKSEVTGAVSVVKMDENVQIPATNVKNLLAGNASGLLTNQNPGLPGADNSDLSIRGFGSPLVIVDGIESYLDRLDPNDIETITVLKDASAAIYGARAGNGVILVTTKRGKAGVTDVNYHGYIGFQQATVFPEQSNAAEYLEMSRAGAFNRQYDPTDPSKEINYGEFTEEFLEEYRNGTRQSYDWVKDLIRTGGSKIASHNVSARGGSEKVRYYVSAGVLNQDGIFNGDYDYKKFNITNNLDADISKDLVLSITTSYINETRDYAADGTGAIWTALRTAQPFFQTELPDPDRVPYSGFTERSPRAGTQKKFSGYNLTKLETIAAAFELKYNVPFVPGLTLGGKVNARFRKLYNERLNKPYDVFQYVPETDEYIFRGNVSDNNFRKEYYGDPQRRILSRVYLDYQKIFNEKHKIGFLAFAEKEQNEDNTLFAQRRNLLSPNIPQISAGDDALTTTGGNGVPVEYSRISFAGRLNYAFDEKYLLQATLRADASSKFSPEVRWGYFPSISAGWNMHQENFLMNNSFIDQLKWRVSYSQTGIDSNVGNTAFEYLSGFSELNTVYYFAQGIPTTPIQTVGLPNELITWEETTLYNTGIDFAFLRGQVYGSFEGFYRKREGLLRIPLEGLPSTFGANLPQQNLDSRSDRGFEFNLGYKTQVGKVKFDIAGNFTYARQKYEKYQEDIDVTDPNQVRIDQNSGNFVNRTFGYVTDGLINSQQELETYISSHSFETLNGSPQVGDIRYVDVSGPDGNPDGVINRFDIQQIGYGALPEINFGLNLSVAYEGFSLRTLWQGGSRFNVNVNGFYRNPFDNQAVSLKIHNQYSWVQDPSNPGIGSNPNAELPAFNDNGSRPWNNYLSDFWYKDATYIRLKSAVLNYSFNKALLNKIKVKSLDLYVSGDNLLSFNKLGIYKKIIDPEQSDSLGSFTLPVLRTYTFGVRIGI</sequence>
<dbReference type="NCBIfam" id="TIGR04057">
    <property type="entry name" value="SusC_RagA_signa"/>
    <property type="match status" value="1"/>
</dbReference>
<comment type="caution">
    <text evidence="5">The sequence shown here is derived from an EMBL/GenBank/DDBJ whole genome shotgun (WGS) entry which is preliminary data.</text>
</comment>
<dbReference type="EMBL" id="CM001023">
    <property type="protein sequence ID" value="EAZ79710.1"/>
    <property type="molecule type" value="Genomic_DNA"/>
</dbReference>
<dbReference type="STRING" id="388413.ALPR1_08798"/>